<feature type="compositionally biased region" description="Basic and acidic residues" evidence="1">
    <location>
        <begin position="52"/>
        <end position="61"/>
    </location>
</feature>
<evidence type="ECO:0000256" key="1">
    <source>
        <dbReference type="SAM" id="MobiDB-lite"/>
    </source>
</evidence>
<evidence type="ECO:0000313" key="2">
    <source>
        <dbReference type="EMBL" id="MDR7210191.1"/>
    </source>
</evidence>
<organism evidence="2 3">
    <name type="scientific">Flavobacterium piscis</name>
    <dbReference type="NCBI Taxonomy" id="1114874"/>
    <lineage>
        <taxon>Bacteria</taxon>
        <taxon>Pseudomonadati</taxon>
        <taxon>Bacteroidota</taxon>
        <taxon>Flavobacteriia</taxon>
        <taxon>Flavobacteriales</taxon>
        <taxon>Flavobacteriaceae</taxon>
        <taxon>Flavobacterium</taxon>
    </lineage>
</organism>
<dbReference type="EMBL" id="JAVDWQ010000006">
    <property type="protein sequence ID" value="MDR7210191.1"/>
    <property type="molecule type" value="Genomic_DNA"/>
</dbReference>
<proteinExistence type="predicted"/>
<dbReference type="Proteomes" id="UP001269081">
    <property type="component" value="Unassembled WGS sequence"/>
</dbReference>
<protein>
    <submittedName>
        <fullName evidence="2">Uncharacterized protein</fullName>
    </submittedName>
</protein>
<feature type="region of interest" description="Disordered" evidence="1">
    <location>
        <begin position="20"/>
        <end position="61"/>
    </location>
</feature>
<name>A0ABU1Y9I3_9FLAO</name>
<dbReference type="RefSeq" id="WP_310281017.1">
    <property type="nucleotide sequence ID" value="NZ_JAVDWQ010000006.1"/>
</dbReference>
<keyword evidence="3" id="KW-1185">Reference proteome</keyword>
<sequence length="61" mass="7009">MPDLTDIAEPVQVKKYIFPKKTEKRKKEKESNFTGRDAGRPKGNGISPEGWIVRHDQDIMP</sequence>
<comment type="caution">
    <text evidence="2">The sequence shown here is derived from an EMBL/GenBank/DDBJ whole genome shotgun (WGS) entry which is preliminary data.</text>
</comment>
<accession>A0ABU1Y9I3</accession>
<gene>
    <name evidence="2" type="ORF">J2W48_002131</name>
</gene>
<reference evidence="2 3" key="1">
    <citation type="submission" date="2023-07" db="EMBL/GenBank/DDBJ databases">
        <title>Sorghum-associated microbial communities from plants grown in Nebraska, USA.</title>
        <authorList>
            <person name="Schachtman D."/>
        </authorList>
    </citation>
    <scope>NUCLEOTIDE SEQUENCE [LARGE SCALE GENOMIC DNA]</scope>
    <source>
        <strain evidence="2 3">4129</strain>
    </source>
</reference>
<evidence type="ECO:0000313" key="3">
    <source>
        <dbReference type="Proteomes" id="UP001269081"/>
    </source>
</evidence>